<organism evidence="1 2">
    <name type="scientific">Anaeramoeba flamelloides</name>
    <dbReference type="NCBI Taxonomy" id="1746091"/>
    <lineage>
        <taxon>Eukaryota</taxon>
        <taxon>Metamonada</taxon>
        <taxon>Anaeramoebidae</taxon>
        <taxon>Anaeramoeba</taxon>
    </lineage>
</organism>
<accession>A0AAV7ZN18</accession>
<gene>
    <name evidence="1" type="ORF">M0812_13349</name>
</gene>
<dbReference type="AlphaFoldDB" id="A0AAV7ZN18"/>
<reference evidence="1" key="1">
    <citation type="submission" date="2022-08" db="EMBL/GenBank/DDBJ databases">
        <title>Novel sulphate-reducing endosymbionts in the free-living metamonad Anaeramoeba.</title>
        <authorList>
            <person name="Jerlstrom-Hultqvist J."/>
            <person name="Cepicka I."/>
            <person name="Gallot-Lavallee L."/>
            <person name="Salas-Leiva D."/>
            <person name="Curtis B.A."/>
            <person name="Zahonova K."/>
            <person name="Pipaliya S."/>
            <person name="Dacks J."/>
            <person name="Roger A.J."/>
        </authorList>
    </citation>
    <scope>NUCLEOTIDE SEQUENCE</scope>
    <source>
        <strain evidence="1">Busselton2</strain>
    </source>
</reference>
<protein>
    <submittedName>
        <fullName evidence="1">Uncharacterized protein</fullName>
    </submittedName>
</protein>
<comment type="caution">
    <text evidence="1">The sequence shown here is derived from an EMBL/GenBank/DDBJ whole genome shotgun (WGS) entry which is preliminary data.</text>
</comment>
<evidence type="ECO:0000313" key="1">
    <source>
        <dbReference type="EMBL" id="KAJ3441340.1"/>
    </source>
</evidence>
<dbReference type="EMBL" id="JANTQA010000029">
    <property type="protein sequence ID" value="KAJ3441340.1"/>
    <property type="molecule type" value="Genomic_DNA"/>
</dbReference>
<proteinExistence type="predicted"/>
<dbReference type="Proteomes" id="UP001146793">
    <property type="component" value="Unassembled WGS sequence"/>
</dbReference>
<sequence>MNYSFNFLPEYDLLDLEDYSGFSLQNDNIDENENNNESETGFSQESDVQNQIYSTTTNNQQQMEEENVHSTQTNRFTFSGEGFDFENQNLTDQLLNINISPKQNKENSSVFSVFNFPFGGSGGNLKTSKNEVENEIDQKKDLTKYRMGKKDQQTETKTEIEKEIETEIKINCKEQQEYKQDFEMEFEGFTRKTRSKTLEDNSVKRKRNITTSQLKKQNSVTIESGKEIFKLLTGAMWVMSHGATPKTLEVFTEKISERISQALDATEMEMQIVEMQLKNLLSNSRRTLTEYILEIIVGVLALNHRSNTPTIAIEFKETLKKIAKIESLDNAQSPKQEKLKNSLEAIYKQIFTERLLIFWFEKRFVDRPDHLLTQELKTHFFGKHLYYLGKSKFVLSCLLLANQLIMPSGVVKRYSKLIDLAFNGDALNCYCNKRGKKLKLIKSLIVKYGINSGVYWSKISEESMKKLPFCAQNMFEITPFKEIISSSQLNLMSQKVQVIKPPKIRSVACKGKIPNTDIGIGWLLN</sequence>
<evidence type="ECO:0000313" key="2">
    <source>
        <dbReference type="Proteomes" id="UP001146793"/>
    </source>
</evidence>
<name>A0AAV7ZN18_9EUKA</name>